<sequence>MNVLFKEVSTGILPRTLDVIFNSLPNRVDRCVFCPDGRNGFDEKA</sequence>
<keyword evidence="1" id="KW-1185">Reference proteome</keyword>
<organism evidence="1 2">
    <name type="scientific">Parascaris equorum</name>
    <name type="common">Equine roundworm</name>
    <dbReference type="NCBI Taxonomy" id="6256"/>
    <lineage>
        <taxon>Eukaryota</taxon>
        <taxon>Metazoa</taxon>
        <taxon>Ecdysozoa</taxon>
        <taxon>Nematoda</taxon>
        <taxon>Chromadorea</taxon>
        <taxon>Rhabditida</taxon>
        <taxon>Spirurina</taxon>
        <taxon>Ascaridomorpha</taxon>
        <taxon>Ascaridoidea</taxon>
        <taxon>Ascarididae</taxon>
        <taxon>Parascaris</taxon>
    </lineage>
</organism>
<reference evidence="2" key="1">
    <citation type="submission" date="2022-11" db="UniProtKB">
        <authorList>
            <consortium name="WormBaseParasite"/>
        </authorList>
    </citation>
    <scope>IDENTIFICATION</scope>
</reference>
<evidence type="ECO:0000313" key="1">
    <source>
        <dbReference type="Proteomes" id="UP000887564"/>
    </source>
</evidence>
<protein>
    <submittedName>
        <fullName evidence="2">Uncharacterized protein</fullName>
    </submittedName>
</protein>
<dbReference type="WBParaSite" id="PEQ_0000729601-mRNA-1">
    <property type="protein sequence ID" value="PEQ_0000729601-mRNA-1"/>
    <property type="gene ID" value="PEQ_0000729601"/>
</dbReference>
<name>A0A914RLX3_PAREQ</name>
<evidence type="ECO:0000313" key="2">
    <source>
        <dbReference type="WBParaSite" id="PEQ_0000729601-mRNA-1"/>
    </source>
</evidence>
<dbReference type="Proteomes" id="UP000887564">
    <property type="component" value="Unplaced"/>
</dbReference>
<dbReference type="AlphaFoldDB" id="A0A914RLX3"/>
<accession>A0A914RLX3</accession>
<proteinExistence type="predicted"/>